<dbReference type="PANTHER" id="PTHR40274:SF4">
    <property type="entry name" value="BLL1406 PROTEIN"/>
    <property type="match status" value="1"/>
</dbReference>
<dbReference type="Gene3D" id="2.60.40.10">
    <property type="entry name" value="Immunoglobulins"/>
    <property type="match status" value="4"/>
</dbReference>
<dbReference type="NCBIfam" id="NF012200">
    <property type="entry name" value="choice_anch_D"/>
    <property type="match status" value="1"/>
</dbReference>
<dbReference type="AlphaFoldDB" id="A0A1H5UF91"/>
<dbReference type="InterPro" id="IPR051344">
    <property type="entry name" value="Vgb"/>
</dbReference>
<dbReference type="InterPro" id="IPR013783">
    <property type="entry name" value="Ig-like_fold"/>
</dbReference>
<reference evidence="3 4" key="1">
    <citation type="submission" date="2016-10" db="EMBL/GenBank/DDBJ databases">
        <authorList>
            <person name="de Groot N.N."/>
        </authorList>
    </citation>
    <scope>NUCLEOTIDE SEQUENCE [LARGE SCALE GENOMIC DNA]</scope>
    <source>
        <strain evidence="3 4">DSM 22489</strain>
    </source>
</reference>
<proteinExistence type="predicted"/>
<keyword evidence="4" id="KW-1185">Reference proteome</keyword>
<dbReference type="Gene3D" id="2.120.10.30">
    <property type="entry name" value="TolB, C-terminal domain"/>
    <property type="match status" value="1"/>
</dbReference>
<feature type="chain" id="PRO_5009286087" evidence="1">
    <location>
        <begin position="27"/>
        <end position="1133"/>
    </location>
</feature>
<protein>
    <submittedName>
        <fullName evidence="3">Ig-like domain (Group 3)</fullName>
    </submittedName>
</protein>
<evidence type="ECO:0000313" key="4">
    <source>
        <dbReference type="Proteomes" id="UP000236728"/>
    </source>
</evidence>
<evidence type="ECO:0000313" key="3">
    <source>
        <dbReference type="EMBL" id="SEF73128.1"/>
    </source>
</evidence>
<dbReference type="InterPro" id="IPR011042">
    <property type="entry name" value="6-blade_b-propeller_TolB-like"/>
</dbReference>
<dbReference type="SUPFAM" id="SSF101898">
    <property type="entry name" value="NHL repeat"/>
    <property type="match status" value="1"/>
</dbReference>
<keyword evidence="1" id="KW-0732">Signal</keyword>
<organism evidence="3 4">
    <name type="scientific">Bryocella elongata</name>
    <dbReference type="NCBI Taxonomy" id="863522"/>
    <lineage>
        <taxon>Bacteria</taxon>
        <taxon>Pseudomonadati</taxon>
        <taxon>Acidobacteriota</taxon>
        <taxon>Terriglobia</taxon>
        <taxon>Terriglobales</taxon>
        <taxon>Acidobacteriaceae</taxon>
        <taxon>Bryocella</taxon>
    </lineage>
</organism>
<feature type="signal peptide" evidence="1">
    <location>
        <begin position="1"/>
        <end position="26"/>
    </location>
</feature>
<dbReference type="Proteomes" id="UP000236728">
    <property type="component" value="Unassembled WGS sequence"/>
</dbReference>
<sequence>MRNLSGWKKSCLLAVGVAAGAVAMRAQTFVVPAAVTSYRTMPYTNLSGAQALATDPAGDLFFTRPGSGILAERPAGGGAEITLYTAPSGGGGYPKGVAANSTYAYMTDYAGHLWQVAINGGAATDLAPACNSLDGYYLGTQDVAADGLGNVYVAGNNETPLFKITSAGVCSTVTGVTLDANSHVAADAAGDLAYSTGGVLYSLPAGATSATAVSATFSPIAGLRADAAGDVFVTTGSSVVEVPYINGALSGANAFTVLNQSSVNDIAVGADGTLYATDGTNVFKNTIGNVRFAAVAVGSTSATQTVNVVFNAATTLTGFRYASGVGVSTEVANAGTGSCAATGTYAPGASCTIDLTFTPSTPGMRKDAVVLLTAAGLAGEVAVTGQGSGAALTVDPGTQIALGSGWATPAGVAVDPAGNVFATDSAKGTVSYLPAGATTATVIASGLSLPGAVAVGPDGSVYVASLGTNTIFEIPFDGTTFGTLTAVVTGLNSPSSLQFGAGGSLFVANTGAGTVLRIPNQSGTLNFTSRMTVAALTAPAGLAFDASGTLYVSDSAAGTISTVSGGVATTAVSGLSTPGTIAVDDAGSLYVVQNSGTSVTRIAYSGGSYNTNATTSLGSGFSKLVSAALDSAGNLYVADANGPSVTEIERTAGLLNLGKSNVGAATSAQSLIFSNGGDTSLTFGSPLYSAGGNTSDFTISTTATNTCANGASIASGTSCAVAASFDPTAQGVRTETLTISSNAVNASPVTGAFTGTGINLPKTTTALTITPGGTTTYGTSVTANVVVTSQGSTTTPTGTVTFLVNGVTYTTVALTNGQASATITGLPAGNDTIDATYSGDANYAASAGQTATIVVVLAPTTTTLTSSATSAVSVPPGTSITLTAKVTSAVTSSQPTGTVNFVSGGTVLAAASVNNSGIATVTTTTLPAGTYTITAVYSGDSGFGGSTSNGVQVALISQQYVVSSTPASMTVSAPGSASTTFTIAPISGYIGGVDFACSGLPANTQCAFIPATVQFTGTNLAPQTVTLTITTDTPAPSTVAWVLPFGSLLLLGAQRRRKWLSIRNSMLTALVVVASCSALLGLSGCGSSVANQTPGGTSTVTVTMTGTPNGTTTVPTSGAGNIVKTFTFSLTVK</sequence>
<dbReference type="InterPro" id="IPR032109">
    <property type="entry name" value="Big_3_5"/>
</dbReference>
<evidence type="ECO:0000259" key="2">
    <source>
        <dbReference type="Pfam" id="PF16640"/>
    </source>
</evidence>
<accession>A0A1H5UF91</accession>
<dbReference type="Pfam" id="PF16640">
    <property type="entry name" value="Big_3_5"/>
    <property type="match status" value="2"/>
</dbReference>
<dbReference type="Gene3D" id="2.40.10.500">
    <property type="match status" value="3"/>
</dbReference>
<dbReference type="PANTHER" id="PTHR40274">
    <property type="entry name" value="VIRGINIAMYCIN B LYASE"/>
    <property type="match status" value="1"/>
</dbReference>
<dbReference type="EMBL" id="FNVA01000001">
    <property type="protein sequence ID" value="SEF73128.1"/>
    <property type="molecule type" value="Genomic_DNA"/>
</dbReference>
<dbReference type="SUPFAM" id="SSF63829">
    <property type="entry name" value="Calcium-dependent phosphotriesterase"/>
    <property type="match status" value="1"/>
</dbReference>
<gene>
    <name evidence="3" type="ORF">SAMN05421819_0978</name>
</gene>
<feature type="domain" description="Bacterial Ig-like" evidence="2">
    <location>
        <begin position="772"/>
        <end position="855"/>
    </location>
</feature>
<feature type="domain" description="Bacterial Ig-like" evidence="2">
    <location>
        <begin position="870"/>
        <end position="953"/>
    </location>
</feature>
<name>A0A1H5UF91_9BACT</name>
<evidence type="ECO:0000256" key="1">
    <source>
        <dbReference type="SAM" id="SignalP"/>
    </source>
</evidence>